<evidence type="ECO:0000256" key="3">
    <source>
        <dbReference type="ARBA" id="ARBA00001941"/>
    </source>
</evidence>
<protein>
    <recommendedName>
        <fullName evidence="9 19">3-dehydroquinate synthase</fullName>
        <ecNumber evidence="8 19">4.2.3.4</ecNumber>
    </recommendedName>
</protein>
<organism evidence="22 23">
    <name type="scientific">Dubosiella newyorkensis</name>
    <dbReference type="NCBI Taxonomy" id="1862672"/>
    <lineage>
        <taxon>Bacteria</taxon>
        <taxon>Bacillati</taxon>
        <taxon>Bacillota</taxon>
        <taxon>Erysipelotrichia</taxon>
        <taxon>Erysipelotrichales</taxon>
        <taxon>Erysipelotrichaceae</taxon>
        <taxon>Dubosiella</taxon>
    </lineage>
</organism>
<dbReference type="Gene3D" id="3.40.50.1970">
    <property type="match status" value="1"/>
</dbReference>
<accession>A0A1U7NQ13</accession>
<dbReference type="InterPro" id="IPR050071">
    <property type="entry name" value="Dehydroquinate_synthase"/>
</dbReference>
<proteinExistence type="inferred from homology"/>
<comment type="similarity">
    <text evidence="7">Belongs to the sugar phosphate cyclases superfamily. Dehydroquinate synthase family.</text>
</comment>
<comment type="pathway">
    <text evidence="6">Metabolic intermediate biosynthesis; chorismate biosynthesis; chorismate from D-erythrose 4-phosphate and phosphoenolpyruvate: step 2/7.</text>
</comment>
<dbReference type="PIRSF" id="PIRSF001455">
    <property type="entry name" value="DHQ_synth"/>
    <property type="match status" value="1"/>
</dbReference>
<dbReference type="PANTHER" id="PTHR43622:SF7">
    <property type="entry name" value="3-DEHYDROQUINATE SYNTHASE, CHLOROPLASTIC"/>
    <property type="match status" value="1"/>
</dbReference>
<evidence type="ECO:0000256" key="12">
    <source>
        <dbReference type="ARBA" id="ARBA00022723"/>
    </source>
</evidence>
<name>A0A1U7NQ13_9FIRM</name>
<reference evidence="22 23" key="1">
    <citation type="submission" date="2016-11" db="EMBL/GenBank/DDBJ databases">
        <title>Description of two novel members of the family Erysipelotrichaceae: Ileibacterium lipovorans gen. nov., sp. nov. and Dubosiella newyorkensis, gen. nov., sp. nov.</title>
        <authorList>
            <person name="Cox L.M."/>
            <person name="Sohn J."/>
            <person name="Tyrrell K.L."/>
            <person name="Citron D.M."/>
            <person name="Lawson P.A."/>
            <person name="Patel N.B."/>
            <person name="Iizumi T."/>
            <person name="Perez-Perez G.I."/>
            <person name="Goldstein E.J."/>
            <person name="Blaser M.J."/>
        </authorList>
    </citation>
    <scope>NUCLEOTIDE SEQUENCE [LARGE SCALE GENOMIC DNA]</scope>
    <source>
        <strain evidence="22 23">NYU-BL-A4</strain>
    </source>
</reference>
<dbReference type="Pfam" id="PF01761">
    <property type="entry name" value="DHQ_synthase"/>
    <property type="match status" value="1"/>
</dbReference>
<comment type="subcellular location">
    <subcellularLocation>
        <location evidence="5">Cytoplasm</location>
    </subcellularLocation>
</comment>
<dbReference type="STRING" id="1862672.BO225_02460"/>
<dbReference type="PANTHER" id="PTHR43622">
    <property type="entry name" value="3-DEHYDROQUINATE SYNTHASE"/>
    <property type="match status" value="1"/>
</dbReference>
<evidence type="ECO:0000256" key="1">
    <source>
        <dbReference type="ARBA" id="ARBA00001393"/>
    </source>
</evidence>
<keyword evidence="15" id="KW-0520">NAD</keyword>
<evidence type="ECO:0000313" key="22">
    <source>
        <dbReference type="EMBL" id="OLU47723.1"/>
    </source>
</evidence>
<dbReference type="EC" id="4.2.3.4" evidence="8 19"/>
<dbReference type="GO" id="GO:0005737">
    <property type="term" value="C:cytoplasm"/>
    <property type="evidence" value="ECO:0007669"/>
    <property type="project" value="UniProtKB-SubCell"/>
</dbReference>
<dbReference type="NCBIfam" id="TIGR01357">
    <property type="entry name" value="aroB"/>
    <property type="match status" value="1"/>
</dbReference>
<evidence type="ECO:0000313" key="23">
    <source>
        <dbReference type="Proteomes" id="UP000186705"/>
    </source>
</evidence>
<evidence type="ECO:0000259" key="21">
    <source>
        <dbReference type="Pfam" id="PF24621"/>
    </source>
</evidence>
<evidence type="ECO:0000256" key="14">
    <source>
        <dbReference type="ARBA" id="ARBA00022833"/>
    </source>
</evidence>
<dbReference type="InterPro" id="IPR016037">
    <property type="entry name" value="DHQ_synth_AroB"/>
</dbReference>
<comment type="cofactor">
    <cofactor evidence="3">
        <name>Co(2+)</name>
        <dbReference type="ChEBI" id="CHEBI:48828"/>
    </cofactor>
</comment>
<evidence type="ECO:0000256" key="9">
    <source>
        <dbReference type="ARBA" id="ARBA00017684"/>
    </source>
</evidence>
<evidence type="ECO:0000256" key="11">
    <source>
        <dbReference type="ARBA" id="ARBA00022605"/>
    </source>
</evidence>
<dbReference type="CDD" id="cd08195">
    <property type="entry name" value="DHQS"/>
    <property type="match status" value="1"/>
</dbReference>
<dbReference type="OrthoDB" id="9806583at2"/>
<evidence type="ECO:0000256" key="15">
    <source>
        <dbReference type="ARBA" id="ARBA00023027"/>
    </source>
</evidence>
<sequence length="337" mass="38095">MQLQVQLEEHSYPIYIEHHALDRIKNYLDPNRKYAIVTDDGLPKKWVDKLQAQLPNAFVICFPHGEANKNLETYQTVMKKLIEHHMSRSDALIALGGGVVGDLGGFVASTYMRGIDFYNIPTTVLSQVDSSVGGKVAVDFDTYKNIIGAFYQPKAVIIDPETLTTLDPRQISNGLVEALKMGLILDERLVQEFEKDTLDLDTIIAASIDLKRQIVQDDEKEQGKRAILNFGHTIGHALESRYFDVPYYHGECIGMGMLFFLNDPALKHRVEAILEKLNIPSIPDYDPEEILSYVKHDKKGKSETINIIEVPKAGSWQMKTITYPEIRQILQGGIHEK</sequence>
<keyword evidence="13" id="KW-0547">Nucleotide-binding</keyword>
<keyword evidence="12" id="KW-0479">Metal-binding</keyword>
<keyword evidence="17" id="KW-0456">Lyase</keyword>
<dbReference type="GO" id="GO:0000166">
    <property type="term" value="F:nucleotide binding"/>
    <property type="evidence" value="ECO:0007669"/>
    <property type="project" value="UniProtKB-KW"/>
</dbReference>
<dbReference type="GO" id="GO:0009073">
    <property type="term" value="P:aromatic amino acid family biosynthetic process"/>
    <property type="evidence" value="ECO:0007669"/>
    <property type="project" value="UniProtKB-KW"/>
</dbReference>
<evidence type="ECO:0000256" key="18">
    <source>
        <dbReference type="ARBA" id="ARBA00023285"/>
    </source>
</evidence>
<keyword evidence="18" id="KW-0170">Cobalt</keyword>
<evidence type="ECO:0000256" key="2">
    <source>
        <dbReference type="ARBA" id="ARBA00001911"/>
    </source>
</evidence>
<dbReference type="EMBL" id="MPKA01000044">
    <property type="protein sequence ID" value="OLU47723.1"/>
    <property type="molecule type" value="Genomic_DNA"/>
</dbReference>
<dbReference type="InterPro" id="IPR030960">
    <property type="entry name" value="DHQS/DOIS_N"/>
</dbReference>
<dbReference type="Proteomes" id="UP000186705">
    <property type="component" value="Unassembled WGS sequence"/>
</dbReference>
<keyword evidence="23" id="KW-1185">Reference proteome</keyword>
<evidence type="ECO:0000256" key="6">
    <source>
        <dbReference type="ARBA" id="ARBA00004661"/>
    </source>
</evidence>
<dbReference type="RefSeq" id="WP_076340696.1">
    <property type="nucleotide sequence ID" value="NZ_CAMRDH010000010.1"/>
</dbReference>
<keyword evidence="10" id="KW-0963">Cytoplasm</keyword>
<comment type="catalytic activity">
    <reaction evidence="1">
        <text>7-phospho-2-dehydro-3-deoxy-D-arabino-heptonate = 3-dehydroquinate + phosphate</text>
        <dbReference type="Rhea" id="RHEA:21968"/>
        <dbReference type="ChEBI" id="CHEBI:32364"/>
        <dbReference type="ChEBI" id="CHEBI:43474"/>
        <dbReference type="ChEBI" id="CHEBI:58394"/>
        <dbReference type="EC" id="4.2.3.4"/>
    </reaction>
</comment>
<dbReference type="GeneID" id="78274810"/>
<dbReference type="GO" id="GO:0008652">
    <property type="term" value="P:amino acid biosynthetic process"/>
    <property type="evidence" value="ECO:0007669"/>
    <property type="project" value="UniProtKB-KW"/>
</dbReference>
<evidence type="ECO:0000256" key="4">
    <source>
        <dbReference type="ARBA" id="ARBA00001947"/>
    </source>
</evidence>
<comment type="caution">
    <text evidence="22">The sequence shown here is derived from an EMBL/GenBank/DDBJ whole genome shotgun (WGS) entry which is preliminary data.</text>
</comment>
<dbReference type="FunFam" id="3.40.50.1970:FF:000007">
    <property type="entry name" value="Pentafunctional AROM polypeptide"/>
    <property type="match status" value="1"/>
</dbReference>
<evidence type="ECO:0000256" key="5">
    <source>
        <dbReference type="ARBA" id="ARBA00004496"/>
    </source>
</evidence>
<dbReference type="SUPFAM" id="SSF56796">
    <property type="entry name" value="Dehydroquinate synthase-like"/>
    <property type="match status" value="1"/>
</dbReference>
<keyword evidence="11" id="KW-0028">Amino-acid biosynthesis</keyword>
<evidence type="ECO:0000256" key="7">
    <source>
        <dbReference type="ARBA" id="ARBA00005412"/>
    </source>
</evidence>
<evidence type="ECO:0000256" key="13">
    <source>
        <dbReference type="ARBA" id="ARBA00022741"/>
    </source>
</evidence>
<evidence type="ECO:0000256" key="19">
    <source>
        <dbReference type="NCBIfam" id="TIGR01357"/>
    </source>
</evidence>
<keyword evidence="16" id="KW-0057">Aromatic amino acid biosynthesis</keyword>
<evidence type="ECO:0000259" key="20">
    <source>
        <dbReference type="Pfam" id="PF01761"/>
    </source>
</evidence>
<dbReference type="Pfam" id="PF24621">
    <property type="entry name" value="DHQS_C"/>
    <property type="match status" value="1"/>
</dbReference>
<evidence type="ECO:0000256" key="17">
    <source>
        <dbReference type="ARBA" id="ARBA00023239"/>
    </source>
</evidence>
<feature type="domain" description="3-dehydroquinate synthase C-terminal" evidence="21">
    <location>
        <begin position="174"/>
        <end position="299"/>
    </location>
</feature>
<dbReference type="GO" id="GO:0046872">
    <property type="term" value="F:metal ion binding"/>
    <property type="evidence" value="ECO:0007669"/>
    <property type="project" value="UniProtKB-KW"/>
</dbReference>
<comment type="cofactor">
    <cofactor evidence="2">
        <name>NAD(+)</name>
        <dbReference type="ChEBI" id="CHEBI:57540"/>
    </cofactor>
</comment>
<dbReference type="PROSITE" id="PS00307">
    <property type="entry name" value="LECTIN_LEGUME_BETA"/>
    <property type="match status" value="1"/>
</dbReference>
<gene>
    <name evidence="22" type="ORF">BO225_02460</name>
</gene>
<dbReference type="AlphaFoldDB" id="A0A1U7NQ13"/>
<feature type="domain" description="3-dehydroquinate synthase N-terminal" evidence="20">
    <location>
        <begin position="61"/>
        <end position="172"/>
    </location>
</feature>
<evidence type="ECO:0000256" key="10">
    <source>
        <dbReference type="ARBA" id="ARBA00022490"/>
    </source>
</evidence>
<dbReference type="GO" id="GO:0003856">
    <property type="term" value="F:3-dehydroquinate synthase activity"/>
    <property type="evidence" value="ECO:0007669"/>
    <property type="project" value="UniProtKB-UniRule"/>
</dbReference>
<dbReference type="Gene3D" id="1.20.1090.10">
    <property type="entry name" value="Dehydroquinate synthase-like - alpha domain"/>
    <property type="match status" value="1"/>
</dbReference>
<keyword evidence="14" id="KW-0862">Zinc</keyword>
<dbReference type="InterPro" id="IPR030963">
    <property type="entry name" value="DHQ_synth_fam"/>
</dbReference>
<dbReference type="InterPro" id="IPR019825">
    <property type="entry name" value="Lectin_legB_Mn/Ca_BS"/>
</dbReference>
<comment type="cofactor">
    <cofactor evidence="4">
        <name>Zn(2+)</name>
        <dbReference type="ChEBI" id="CHEBI:29105"/>
    </cofactor>
</comment>
<evidence type="ECO:0000256" key="16">
    <source>
        <dbReference type="ARBA" id="ARBA00023141"/>
    </source>
</evidence>
<dbReference type="InterPro" id="IPR056179">
    <property type="entry name" value="DHQS_C"/>
</dbReference>
<dbReference type="GO" id="GO:0009423">
    <property type="term" value="P:chorismate biosynthetic process"/>
    <property type="evidence" value="ECO:0007669"/>
    <property type="project" value="UniProtKB-UniRule"/>
</dbReference>
<evidence type="ECO:0000256" key="8">
    <source>
        <dbReference type="ARBA" id="ARBA00013031"/>
    </source>
</evidence>